<dbReference type="GO" id="GO:0005815">
    <property type="term" value="C:microtubule organizing center"/>
    <property type="evidence" value="ECO:0007669"/>
    <property type="project" value="TreeGrafter"/>
</dbReference>
<evidence type="ECO:0000256" key="1">
    <source>
        <dbReference type="SAM" id="Coils"/>
    </source>
</evidence>
<gene>
    <name evidence="4" type="ORF">ACHHYP_13168</name>
</gene>
<feature type="region of interest" description="Disordered" evidence="2">
    <location>
        <begin position="1035"/>
        <end position="1110"/>
    </location>
</feature>
<feature type="coiled-coil region" evidence="1">
    <location>
        <begin position="615"/>
        <end position="642"/>
    </location>
</feature>
<keyword evidence="1" id="KW-0175">Coiled coil</keyword>
<feature type="compositionally biased region" description="Basic and acidic residues" evidence="2">
    <location>
        <begin position="1035"/>
        <end position="1048"/>
    </location>
</feature>
<keyword evidence="5" id="KW-1185">Reference proteome</keyword>
<dbReference type="InterPro" id="IPR008636">
    <property type="entry name" value="Hook_C"/>
</dbReference>
<dbReference type="GO" id="GO:0051959">
    <property type="term" value="F:dynein light intermediate chain binding"/>
    <property type="evidence" value="ECO:0007669"/>
    <property type="project" value="TreeGrafter"/>
</dbReference>
<dbReference type="GO" id="GO:0031122">
    <property type="term" value="P:cytoplasmic microtubule organization"/>
    <property type="evidence" value="ECO:0007669"/>
    <property type="project" value="InterPro"/>
</dbReference>
<dbReference type="GO" id="GO:0008017">
    <property type="term" value="F:microtubule binding"/>
    <property type="evidence" value="ECO:0007669"/>
    <property type="project" value="InterPro"/>
</dbReference>
<comment type="caution">
    <text evidence="4">The sequence shown here is derived from an EMBL/GenBank/DDBJ whole genome shotgun (WGS) entry which is preliminary data.</text>
</comment>
<feature type="compositionally biased region" description="Low complexity" evidence="2">
    <location>
        <begin position="1062"/>
        <end position="1090"/>
    </location>
</feature>
<evidence type="ECO:0000313" key="4">
    <source>
        <dbReference type="EMBL" id="OQR96878.1"/>
    </source>
</evidence>
<evidence type="ECO:0000313" key="5">
    <source>
        <dbReference type="Proteomes" id="UP000243579"/>
    </source>
</evidence>
<feature type="coiled-coil region" evidence="1">
    <location>
        <begin position="474"/>
        <end position="540"/>
    </location>
</feature>
<feature type="coiled-coil region" evidence="1">
    <location>
        <begin position="239"/>
        <end position="374"/>
    </location>
</feature>
<dbReference type="GO" id="GO:0005737">
    <property type="term" value="C:cytoplasm"/>
    <property type="evidence" value="ECO:0007669"/>
    <property type="project" value="TreeGrafter"/>
</dbReference>
<accession>A0A1V9ZFV1</accession>
<dbReference type="EMBL" id="JNBR01000126">
    <property type="protein sequence ID" value="OQR96878.1"/>
    <property type="molecule type" value="Genomic_DNA"/>
</dbReference>
<evidence type="ECO:0000259" key="3">
    <source>
        <dbReference type="Pfam" id="PF05622"/>
    </source>
</evidence>
<feature type="region of interest" description="Disordered" evidence="2">
    <location>
        <begin position="138"/>
        <end position="178"/>
    </location>
</feature>
<dbReference type="GO" id="GO:0030705">
    <property type="term" value="P:cytoskeleton-dependent intracellular transport"/>
    <property type="evidence" value="ECO:0007669"/>
    <property type="project" value="TreeGrafter"/>
</dbReference>
<dbReference type="OrthoDB" id="49395at2759"/>
<dbReference type="Proteomes" id="UP000243579">
    <property type="component" value="Unassembled WGS sequence"/>
</dbReference>
<protein>
    <recommendedName>
        <fullName evidence="3">Hook C-terminal domain-containing protein</fullName>
    </recommendedName>
</protein>
<dbReference type="Pfam" id="PF05622">
    <property type="entry name" value="HOOK"/>
    <property type="match status" value="1"/>
</dbReference>
<name>A0A1V9ZFV1_ACHHY</name>
<dbReference type="PANTHER" id="PTHR18947:SF28">
    <property type="entry name" value="GIRDIN, ISOFORM A"/>
    <property type="match status" value="1"/>
</dbReference>
<evidence type="ECO:0000256" key="2">
    <source>
        <dbReference type="SAM" id="MobiDB-lite"/>
    </source>
</evidence>
<proteinExistence type="predicted"/>
<organism evidence="4 5">
    <name type="scientific">Achlya hypogyna</name>
    <name type="common">Oomycete</name>
    <name type="synonym">Protoachlya hypogyna</name>
    <dbReference type="NCBI Taxonomy" id="1202772"/>
    <lineage>
        <taxon>Eukaryota</taxon>
        <taxon>Sar</taxon>
        <taxon>Stramenopiles</taxon>
        <taxon>Oomycota</taxon>
        <taxon>Saprolegniomycetes</taxon>
        <taxon>Saprolegniales</taxon>
        <taxon>Achlyaceae</taxon>
        <taxon>Achlya</taxon>
    </lineage>
</organism>
<dbReference type="AlphaFoldDB" id="A0A1V9ZFV1"/>
<dbReference type="PANTHER" id="PTHR18947">
    <property type="entry name" value="HOOK PROTEINS"/>
    <property type="match status" value="1"/>
</dbReference>
<feature type="domain" description="Hook C-terminal" evidence="3">
    <location>
        <begin position="186"/>
        <end position="547"/>
    </location>
</feature>
<reference evidence="4 5" key="1">
    <citation type="journal article" date="2014" name="Genome Biol. Evol.">
        <title>The secreted proteins of Achlya hypogyna and Thraustotheca clavata identify the ancestral oomycete secretome and reveal gene acquisitions by horizontal gene transfer.</title>
        <authorList>
            <person name="Misner I."/>
            <person name="Blouin N."/>
            <person name="Leonard G."/>
            <person name="Richards T.A."/>
            <person name="Lane C.E."/>
        </authorList>
    </citation>
    <scope>NUCLEOTIDE SEQUENCE [LARGE SCALE GENOMIC DNA]</scope>
    <source>
        <strain evidence="4 5">ATCC 48635</strain>
    </source>
</reference>
<sequence length="1110" mass="122078">MERLWEWVAFYAPTADARLSDCVSAVLRAVYPEEMDVAKEVVAMEWHCPIVVLNRHARELRMTSFLRCDDLPSLAATTKTAELGNKTIEDLDQLLRSTCIAAFLGSRKEVFVQDIMQMSPDVQEVVYGILTEASLVSAGTNEPLSPRATPNDADAPSTSPPTSAGGDNRSSSSMRSEMQRLMRENTILKEENASLLADVDALKADVVRLEADGIKRDEDAEKARLQMDVDMAKHERALKDQYRDLIKQLQGNATEAQEKAQALSHAEAELGALKDEVDVLRATAAKTAKLEARLEKYMLKIEELPRLKECNKRLEDKNHELADKVEQQDAALQRLQAVHRKLEEAKAANTAMAVQLAEMEATQARRDAERAQLAIDLEAARQEAQLQLGLKCDLQKTLAQLEERPPEATPSERLELDHDMYEKMDALQHENSRLKTQLSAEAADRVDALLEELDAITRVKKTFETKFFEARDALDATRVRLDEVQATKNQLEGRCQLLQDENAALTVNLENAHDRFETGRAQWTQQLTELERELTVLLDAKTTEAEALVVAGAAKDATIATLQAAVQARDANVAAQQAALASLQDAHATMSASEAATRAALEAADARLSAVGHTLATTQEELRVAQAQCLDEQTEAARLREELLVEREASSAASRQQESQQAELMAALAVATNSHAEVAGRLETATATISVLELAQHDLEAKLHRTKCAVVEQQELRARSLEAAAMLAEDVATTRQQLAAARGDAQALTAAHAAVVRNLHALQTEHDAMTQKWTKDQTALLEAQGTLREVHESLIAAEDDGITDEETCIGLKERVAKLKAKTAAKSAVEAQASALSAELAARTTELDDVTGRLCLFEKTVAQLRGKEAAGMKYVRDLVAKHGAALGYKTAEIAALEARIARVEAKNRVLEKERPLLAQPAERDPEMAKHMFEDLHSQLSTLRTEFQALHEAFGDQRTVGRSHGVRRSWESCSNCDGARADEDRRRLSMASKAYGGASPRRLMPCVVVQDKTLLQHKATAMAHELKLLREKCDGLQLREARRTREKENKPPPSPRPKRSAIDMASPPASVMSSAPERRPAASPSLLQLLSPVKTRAEAPKTVEAPPSCNQQ</sequence>